<gene>
    <name evidence="1" type="ORF">EV686_11711</name>
</gene>
<accession>A0A4R3UJ46</accession>
<dbReference type="SUPFAM" id="SSF103084">
    <property type="entry name" value="Holliday junction resolvase RusA"/>
    <property type="match status" value="1"/>
</dbReference>
<dbReference type="Gene3D" id="3.30.1330.70">
    <property type="entry name" value="Holliday junction resolvase RusA"/>
    <property type="match status" value="1"/>
</dbReference>
<reference evidence="1 2" key="1">
    <citation type="submission" date="2019-03" db="EMBL/GenBank/DDBJ databases">
        <title>Genomic Encyclopedia of Type Strains, Phase IV (KMG-IV): sequencing the most valuable type-strain genomes for metagenomic binning, comparative biology and taxonomic classification.</title>
        <authorList>
            <person name="Goeker M."/>
        </authorList>
    </citation>
    <scope>NUCLEOTIDE SEQUENCE [LARGE SCALE GENOMIC DNA]</scope>
    <source>
        <strain evidence="1 2">DSM 100048</strain>
    </source>
</reference>
<dbReference type="OrthoDB" id="8811501at2"/>
<dbReference type="InterPro" id="IPR036614">
    <property type="entry name" value="RusA-like_sf"/>
</dbReference>
<protein>
    <submittedName>
        <fullName evidence="1">Crossover junction endodeoxyribonuclease RusA</fullName>
    </submittedName>
</protein>
<organism evidence="1 2">
    <name type="scientific">Paracandidimonas soli</name>
    <dbReference type="NCBI Taxonomy" id="1917182"/>
    <lineage>
        <taxon>Bacteria</taxon>
        <taxon>Pseudomonadati</taxon>
        <taxon>Pseudomonadota</taxon>
        <taxon>Betaproteobacteria</taxon>
        <taxon>Burkholderiales</taxon>
        <taxon>Alcaligenaceae</taxon>
        <taxon>Paracandidimonas</taxon>
    </lineage>
</organism>
<dbReference type="GO" id="GO:0006281">
    <property type="term" value="P:DNA repair"/>
    <property type="evidence" value="ECO:0007669"/>
    <property type="project" value="InterPro"/>
</dbReference>
<evidence type="ECO:0000313" key="1">
    <source>
        <dbReference type="EMBL" id="TCU91615.1"/>
    </source>
</evidence>
<dbReference type="GO" id="GO:0006310">
    <property type="term" value="P:DNA recombination"/>
    <property type="evidence" value="ECO:0007669"/>
    <property type="project" value="InterPro"/>
</dbReference>
<comment type="caution">
    <text evidence="1">The sequence shown here is derived from an EMBL/GenBank/DDBJ whole genome shotgun (WGS) entry which is preliminary data.</text>
</comment>
<name>A0A4R3UJ46_9BURK</name>
<proteinExistence type="predicted"/>
<dbReference type="EMBL" id="SMBX01000017">
    <property type="protein sequence ID" value="TCU91615.1"/>
    <property type="molecule type" value="Genomic_DNA"/>
</dbReference>
<dbReference type="Proteomes" id="UP000294692">
    <property type="component" value="Unassembled WGS sequence"/>
</dbReference>
<dbReference type="RefSeq" id="WP_132478393.1">
    <property type="nucleotide sequence ID" value="NZ_JBHRVM010000001.1"/>
</dbReference>
<keyword evidence="2" id="KW-1185">Reference proteome</keyword>
<evidence type="ECO:0000313" key="2">
    <source>
        <dbReference type="Proteomes" id="UP000294692"/>
    </source>
</evidence>
<dbReference type="GO" id="GO:0000287">
    <property type="term" value="F:magnesium ion binding"/>
    <property type="evidence" value="ECO:0007669"/>
    <property type="project" value="InterPro"/>
</dbReference>
<sequence length="123" mass="13551">MNLDRLTITLPCVDPELMPNRKNGKHWASTQSAKVRARQDGYMATQSALGRNKLLLSKTVPLKVTFVMPDNRHRDLDNMLAASKASLDGIAQALGIDDKCFRPITIDAATDTKKQGFVLVEIG</sequence>
<dbReference type="AlphaFoldDB" id="A0A4R3UJ46"/>